<feature type="region of interest" description="Disordered" evidence="5">
    <location>
        <begin position="259"/>
        <end position="294"/>
    </location>
</feature>
<feature type="compositionally biased region" description="Polar residues" evidence="5">
    <location>
        <begin position="276"/>
        <end position="292"/>
    </location>
</feature>
<dbReference type="InterPro" id="IPR036397">
    <property type="entry name" value="RNaseH_sf"/>
</dbReference>
<keyword evidence="3" id="KW-0694">RNA-binding</keyword>
<keyword evidence="2" id="KW-0064">Aspartyl protease</keyword>
<feature type="compositionally biased region" description="Basic and acidic residues" evidence="5">
    <location>
        <begin position="259"/>
        <end position="269"/>
    </location>
</feature>
<evidence type="ECO:0000313" key="8">
    <source>
        <dbReference type="Proteomes" id="UP000091967"/>
    </source>
</evidence>
<gene>
    <name evidence="7" type="ORF">FPOA_06648</name>
</gene>
<dbReference type="Proteomes" id="UP000091967">
    <property type="component" value="Unassembled WGS sequence"/>
</dbReference>
<evidence type="ECO:0000256" key="1">
    <source>
        <dbReference type="ARBA" id="ARBA00004173"/>
    </source>
</evidence>
<evidence type="ECO:0000259" key="6">
    <source>
        <dbReference type="PROSITE" id="PS50994"/>
    </source>
</evidence>
<dbReference type="Pfam" id="PF22936">
    <property type="entry name" value="Pol_BBD"/>
    <property type="match status" value="1"/>
</dbReference>
<dbReference type="SUPFAM" id="SSF53098">
    <property type="entry name" value="Ribonuclease H-like"/>
    <property type="match status" value="2"/>
</dbReference>
<sequence>MSSKTVEQVIGLDSVSLLEGPSDWSKWKRAIRIKLGIAGFGDYLDEKDTEKTSDMSKQTQATCMILSRCGYNAQEVAEGQPTVYDMMETLRLQFEPKGSVEFTDLARKWRDVSLSQFDSMSAFGQEIRDIAAGFGRLGPDCKLSEPHIVDKFLTSLGPAYDTFLTVFYQNHDIVSTYIGNAVTHKGVSLNDALRLAEQEERRQKQQDDNKATQTALLARRGNFRNNPRPRIPCKYCHRTGHKEEDCWIRHPDKRREWERKFPERAEASRTARKQQWRNNNNSNASPTRQNSPEGEAAMAATNFLNTAFISVLDNFAGTAQSRDDTIQYLSKVHILDSGATSHMMCKSENFEELSNVDESVTGLGGTKTTTKGRGTYRLWAKNESGRAITLSNSLFVPDGHVNLVSVSQLSKNGAQVVFNNKRATVTRDNKTVFTATMRHNMYIIDEEGINHDIALSAHTIQDQDLAIWHKRLNHLSEQGIKKLSTMVTGMNKIGSGHMCISYIAGPFPTTGLHGERYWVTFTDDFTQMTWVFPLKRKSEFSDKLKFIINHYKSPSRQCKFLRLDRGGENVLEEVQLFCQGEGIEIIYTNTEQHQQNGIAERMNRTILEKLTTTIIDGKIPRIYWPYVLKGAISVTFAPQEARDMSDSQTQRNKMEPVAIPCKLLACADSSTYIVLTNDNKVLRSNDAVFDEHPLLQLHQHQPVANDNTHTKRQKTHNQTDFITITHTSADNNDASRQLQDEQAQRDELINEPIHDTIIVQTDTRVPQLSDAQVDNHVPSPTALDHHHELQLPRQTRSSRGQPRYAHVSNEEPRTEYTDRLNILTTHIAMAARSIDLSEPRTYKQASQSPSSNQWNEAMTDELQSLEENKTWNLVDKPDNVNVLRGKWVYKVKRGGKGEILRHKARFVVRGFEQEEGIDYHETFASVVKPMSYKAIFAIAAALDLEVEQMDVKTAFLYGDIDEDIYISQPEGFGDGTDRVCKLNKALYGLKQAPRIWYTTLSSYLDELGFKPLWSDVGVFVKGTTFIAVYVDDLLIVGPDKKKIKNIKSQLSSRFKMTDLGPCEYYLGMTVRRDRTNRAIYLSQSAYIQKVLEEFDLWECSHNTTPVATSKFNPPANGYKADQELMNWYARAIGSLMYAMLGTRQDIAFGVSLCSRHLGNPTEEHRTAVKRIMRYLRGTINLELRLQGNIQEPQGFSDADWGGDQGTKRSTGGYVFNFGSGAISWSSKRQPTVALSSCEAEYMAQTQATKEAIWLRRLFEELMAPSNVKLGATVIYGDNQGAIAMAKNPTQHAKSKHIGIQHHFVRERVALGEIEMKYISTKQQVADGLTKALPKVDFLRFRQTSSGVSGSKADGKAERTTYDPHSLKDWEDTIFYVITSSSGSVERGGHCGWEGIGALRKLHHLAVWLRNSPIHSDDWREAVNRSLGIDNTTRWSSWYKTISVALDKKVQIVQFMVDHDKDIGLTNLLTGADWDILSKTHAFLQPFTEATLITEGDKASICSTLRLMDGLLSHFEKAKIHYSTPEFHDSRMLHSIEMGWFVLIKYYTMSEEAPVYVAALLLDPRCRKAYLDKSWKSAWINPAIAGVRQVWEEEYNINNSVNDIDGDIVTTPEDTPVAPGKPPSQLQLLLQEMEVETAVSTDSDNLEAFINAPAIKIDCEPLEWWCRTEQRRQFPRLSRMAIDILSINPQSAEPERTFSGARRTASWDRLSITCERIEEVECLGNWIRNGHIVASRDGGLGLVCDPDGVNGNVDTEISDTYRVVWRFLTVHNFTQ</sequence>
<dbReference type="GO" id="GO:0003723">
    <property type="term" value="F:RNA binding"/>
    <property type="evidence" value="ECO:0007669"/>
    <property type="project" value="UniProtKB-KW"/>
</dbReference>
<feature type="domain" description="Integrase catalytic" evidence="6">
    <location>
        <begin position="488"/>
        <end position="656"/>
    </location>
</feature>
<dbReference type="EMBL" id="LYXU01000003">
    <property type="protein sequence ID" value="OBS20265.1"/>
    <property type="molecule type" value="Genomic_DNA"/>
</dbReference>
<dbReference type="GO" id="GO:0004190">
    <property type="term" value="F:aspartic-type endopeptidase activity"/>
    <property type="evidence" value="ECO:0007669"/>
    <property type="project" value="UniProtKB-KW"/>
</dbReference>
<comment type="subcellular location">
    <subcellularLocation>
        <location evidence="1">Mitochondrion</location>
    </subcellularLocation>
</comment>
<dbReference type="InterPro" id="IPR054722">
    <property type="entry name" value="PolX-like_BBD"/>
</dbReference>
<dbReference type="SUPFAM" id="SSF56672">
    <property type="entry name" value="DNA/RNA polymerases"/>
    <property type="match status" value="1"/>
</dbReference>
<dbReference type="GO" id="GO:0005634">
    <property type="term" value="C:nucleus"/>
    <property type="evidence" value="ECO:0007669"/>
    <property type="project" value="UniProtKB-ARBA"/>
</dbReference>
<evidence type="ECO:0000256" key="4">
    <source>
        <dbReference type="ARBA" id="ARBA00023128"/>
    </source>
</evidence>
<dbReference type="CDD" id="cd09272">
    <property type="entry name" value="RNase_HI_RT_Ty1"/>
    <property type="match status" value="1"/>
</dbReference>
<dbReference type="InterPro" id="IPR001584">
    <property type="entry name" value="Integrase_cat-core"/>
</dbReference>
<dbReference type="Pfam" id="PF05699">
    <property type="entry name" value="Dimer_Tnp_hAT"/>
    <property type="match status" value="1"/>
</dbReference>
<dbReference type="GO" id="GO:0046983">
    <property type="term" value="F:protein dimerization activity"/>
    <property type="evidence" value="ECO:0007669"/>
    <property type="project" value="InterPro"/>
</dbReference>
<dbReference type="GO" id="GO:0015074">
    <property type="term" value="P:DNA integration"/>
    <property type="evidence" value="ECO:0007669"/>
    <property type="project" value="InterPro"/>
</dbReference>
<accession>A0A1B8AI74</accession>
<keyword evidence="8" id="KW-1185">Reference proteome</keyword>
<protein>
    <recommendedName>
        <fullName evidence="6">Integrase catalytic domain-containing protein</fullName>
    </recommendedName>
</protein>
<dbReference type="PANTHER" id="PTHR11439">
    <property type="entry name" value="GAG-POL-RELATED RETROTRANSPOSON"/>
    <property type="match status" value="1"/>
</dbReference>
<dbReference type="InterPro" id="IPR012337">
    <property type="entry name" value="RNaseH-like_sf"/>
</dbReference>
<proteinExistence type="predicted"/>
<name>A0A1B8AI74_FUSPO</name>
<evidence type="ECO:0000256" key="3">
    <source>
        <dbReference type="ARBA" id="ARBA00022884"/>
    </source>
</evidence>
<dbReference type="Pfam" id="PF07727">
    <property type="entry name" value="RVT_2"/>
    <property type="match status" value="1"/>
</dbReference>
<dbReference type="PANTHER" id="PTHR11439:SF467">
    <property type="entry name" value="INTEGRASE CATALYTIC DOMAIN-CONTAINING PROTEIN"/>
    <property type="match status" value="1"/>
</dbReference>
<keyword evidence="2" id="KW-0645">Protease</keyword>
<dbReference type="GO" id="GO:0005739">
    <property type="term" value="C:mitochondrion"/>
    <property type="evidence" value="ECO:0007669"/>
    <property type="project" value="UniProtKB-SubCell"/>
</dbReference>
<reference evidence="7 8" key="1">
    <citation type="submission" date="2016-06" db="EMBL/GenBank/DDBJ databases">
        <title>Living apart together: crosstalk between the core and supernumerary genomes in a fungal plant pathogen.</title>
        <authorList>
            <person name="Vanheule A."/>
            <person name="Audenaert K."/>
            <person name="Warris S."/>
            <person name="Van De Geest H."/>
            <person name="Schijlen E."/>
            <person name="Hofte M."/>
            <person name="De Saeger S."/>
            <person name="Haesaert G."/>
            <person name="Waalwijk C."/>
            <person name="Van Der Lee T."/>
        </authorList>
    </citation>
    <scope>NUCLEOTIDE SEQUENCE [LARGE SCALE GENOMIC DNA]</scope>
    <source>
        <strain evidence="7 8">2516</strain>
    </source>
</reference>
<evidence type="ECO:0000256" key="5">
    <source>
        <dbReference type="SAM" id="MobiDB-lite"/>
    </source>
</evidence>
<dbReference type="InterPro" id="IPR013103">
    <property type="entry name" value="RVT_2"/>
</dbReference>
<dbReference type="Gene3D" id="3.30.420.10">
    <property type="entry name" value="Ribonuclease H-like superfamily/Ribonuclease H"/>
    <property type="match status" value="1"/>
</dbReference>
<dbReference type="InterPro" id="IPR043502">
    <property type="entry name" value="DNA/RNA_pol_sf"/>
</dbReference>
<keyword evidence="4" id="KW-0496">Mitochondrion</keyword>
<evidence type="ECO:0000256" key="2">
    <source>
        <dbReference type="ARBA" id="ARBA00022750"/>
    </source>
</evidence>
<dbReference type="OMA" id="DWEDTIF"/>
<dbReference type="InterPro" id="IPR025724">
    <property type="entry name" value="GAG-pre-integrase_dom"/>
</dbReference>
<dbReference type="PROSITE" id="PS50994">
    <property type="entry name" value="INTEGRASE"/>
    <property type="match status" value="1"/>
</dbReference>
<keyword evidence="2" id="KW-0378">Hydrolase</keyword>
<organism evidence="7 8">
    <name type="scientific">Fusarium poae</name>
    <dbReference type="NCBI Taxonomy" id="36050"/>
    <lineage>
        <taxon>Eukaryota</taxon>
        <taxon>Fungi</taxon>
        <taxon>Dikarya</taxon>
        <taxon>Ascomycota</taxon>
        <taxon>Pezizomycotina</taxon>
        <taxon>Sordariomycetes</taxon>
        <taxon>Hypocreomycetidae</taxon>
        <taxon>Hypocreales</taxon>
        <taxon>Nectriaceae</taxon>
        <taxon>Fusarium</taxon>
    </lineage>
</organism>
<dbReference type="STRING" id="36050.A0A1B8AI74"/>
<evidence type="ECO:0000313" key="7">
    <source>
        <dbReference type="EMBL" id="OBS20265.1"/>
    </source>
</evidence>
<comment type="caution">
    <text evidence="7">The sequence shown here is derived from an EMBL/GenBank/DDBJ whole genome shotgun (WGS) entry which is preliminary data.</text>
</comment>
<dbReference type="Pfam" id="PF13976">
    <property type="entry name" value="gag_pre-integrs"/>
    <property type="match status" value="1"/>
</dbReference>
<dbReference type="InterPro" id="IPR008906">
    <property type="entry name" value="HATC_C_dom"/>
</dbReference>
<feature type="region of interest" description="Disordered" evidence="5">
    <location>
        <begin position="772"/>
        <end position="815"/>
    </location>
</feature>